<sequence length="214" mass="23434">MKQSFDIAMPSPFECAGGWGASFSVNANAPRLDPALRSLDHRLAHAALGGHMIRFAIACAVALCAPLALAQEAAPNDEAAPSPFDIPYPDVATARAQVTGLSNARVVERADGFLTVLTALDSEVLELWDFVPATDPAYPAVVRRRLRKEAGGITLQRSVLCEAAKEACDAWKQRLSAEEAELRQKLMEEIDEEARQDRRRNRRYREAARSQYGG</sequence>
<protein>
    <submittedName>
        <fullName evidence="2">Uncharacterized protein</fullName>
    </submittedName>
</protein>
<accession>A0ABS8JIV4</accession>
<evidence type="ECO:0000256" key="1">
    <source>
        <dbReference type="SAM" id="MobiDB-lite"/>
    </source>
</evidence>
<evidence type="ECO:0000313" key="2">
    <source>
        <dbReference type="EMBL" id="MCC8363487.1"/>
    </source>
</evidence>
<keyword evidence="3" id="KW-1185">Reference proteome</keyword>
<organism evidence="2 3">
    <name type="scientific">Noviluteimonas lactosilytica</name>
    <dbReference type="NCBI Taxonomy" id="2888523"/>
    <lineage>
        <taxon>Bacteria</taxon>
        <taxon>Pseudomonadati</taxon>
        <taxon>Pseudomonadota</taxon>
        <taxon>Gammaproteobacteria</taxon>
        <taxon>Lysobacterales</taxon>
        <taxon>Lysobacteraceae</taxon>
        <taxon>Noviluteimonas</taxon>
    </lineage>
</organism>
<dbReference type="EMBL" id="JAJGAK010000002">
    <property type="protein sequence ID" value="MCC8363487.1"/>
    <property type="molecule type" value="Genomic_DNA"/>
</dbReference>
<dbReference type="Proteomes" id="UP001165293">
    <property type="component" value="Unassembled WGS sequence"/>
</dbReference>
<feature type="region of interest" description="Disordered" evidence="1">
    <location>
        <begin position="194"/>
        <end position="214"/>
    </location>
</feature>
<gene>
    <name evidence="2" type="ORF">LK996_10420</name>
</gene>
<proteinExistence type="predicted"/>
<dbReference type="RefSeq" id="WP_230527108.1">
    <property type="nucleotide sequence ID" value="NZ_JAJGAK010000002.1"/>
</dbReference>
<name>A0ABS8JIV4_9GAMM</name>
<comment type="caution">
    <text evidence="2">The sequence shown here is derived from an EMBL/GenBank/DDBJ whole genome shotgun (WGS) entry which is preliminary data.</text>
</comment>
<reference evidence="2" key="1">
    <citation type="submission" date="2021-10" db="EMBL/GenBank/DDBJ databases">
        <authorList>
            <person name="Lyu M."/>
            <person name="Wang X."/>
            <person name="Meng X."/>
            <person name="Xu K."/>
        </authorList>
    </citation>
    <scope>NUCLEOTIDE SEQUENCE</scope>
    <source>
        <strain evidence="2">A6</strain>
    </source>
</reference>
<evidence type="ECO:0000313" key="3">
    <source>
        <dbReference type="Proteomes" id="UP001165293"/>
    </source>
</evidence>